<evidence type="ECO:0000313" key="2">
    <source>
        <dbReference type="Proteomes" id="UP000325577"/>
    </source>
</evidence>
<evidence type="ECO:0000313" key="1">
    <source>
        <dbReference type="EMBL" id="KAA8538164.1"/>
    </source>
</evidence>
<protein>
    <submittedName>
        <fullName evidence="1">Uncharacterized protein</fullName>
    </submittedName>
</protein>
<accession>A0A5J5B6G9</accession>
<sequence>MLTINQIEMIYEIIAHTAANDRPTIAERSCGSVCISCTWDSHLERLVALVGTLVAESTRAERTKKAFGDSPSFSSFSTSVSYSVSFNVDLIFHLLSLLSLEISL</sequence>
<keyword evidence="2" id="KW-1185">Reference proteome</keyword>
<gene>
    <name evidence="1" type="ORF">F0562_027772</name>
</gene>
<dbReference type="AlphaFoldDB" id="A0A5J5B6G9"/>
<organism evidence="1 2">
    <name type="scientific">Nyssa sinensis</name>
    <dbReference type="NCBI Taxonomy" id="561372"/>
    <lineage>
        <taxon>Eukaryota</taxon>
        <taxon>Viridiplantae</taxon>
        <taxon>Streptophyta</taxon>
        <taxon>Embryophyta</taxon>
        <taxon>Tracheophyta</taxon>
        <taxon>Spermatophyta</taxon>
        <taxon>Magnoliopsida</taxon>
        <taxon>eudicotyledons</taxon>
        <taxon>Gunneridae</taxon>
        <taxon>Pentapetalae</taxon>
        <taxon>asterids</taxon>
        <taxon>Cornales</taxon>
        <taxon>Nyssaceae</taxon>
        <taxon>Nyssa</taxon>
    </lineage>
</organism>
<reference evidence="1 2" key="1">
    <citation type="submission" date="2019-09" db="EMBL/GenBank/DDBJ databases">
        <title>A chromosome-level genome assembly of the Chinese tupelo Nyssa sinensis.</title>
        <authorList>
            <person name="Yang X."/>
            <person name="Kang M."/>
            <person name="Yang Y."/>
            <person name="Xiong H."/>
            <person name="Wang M."/>
            <person name="Zhang Z."/>
            <person name="Wang Z."/>
            <person name="Wu H."/>
            <person name="Ma T."/>
            <person name="Liu J."/>
            <person name="Xi Z."/>
        </authorList>
    </citation>
    <scope>NUCLEOTIDE SEQUENCE [LARGE SCALE GENOMIC DNA]</scope>
    <source>
        <strain evidence="1">J267</strain>
        <tissue evidence="1">Leaf</tissue>
    </source>
</reference>
<dbReference type="Proteomes" id="UP000325577">
    <property type="component" value="Linkage Group LG15"/>
</dbReference>
<name>A0A5J5B6G9_9ASTE</name>
<dbReference type="EMBL" id="CM018038">
    <property type="protein sequence ID" value="KAA8538164.1"/>
    <property type="molecule type" value="Genomic_DNA"/>
</dbReference>
<proteinExistence type="predicted"/>